<evidence type="ECO:0000313" key="3">
    <source>
        <dbReference type="Proteomes" id="UP000800200"/>
    </source>
</evidence>
<dbReference type="Gene3D" id="3.40.50.1820">
    <property type="entry name" value="alpha/beta hydrolase"/>
    <property type="match status" value="1"/>
</dbReference>
<sequence length="272" mass="29204">MADSKKTIWQLAEISSPHLPKPVEVIAAKDIPHTPSANRLQTLHVYLPKNENTLALLNRSVASIPTSANSTSPQYQRDRHSNPSREARHPQHLRDVLSGFALLWELASMDGSYVLTGHSAGACLSMQLVLQAPEHFGLNVQAPPCPAGAAGLNGLYDLPALVHGLGDSYAHLSAEYASLQGQAFGTDESAWASAIPALFDARVIEGHVKVGKAPKLVLINQSTEDQLVPMNQAERLEARSKGVKGMTVVREGVMIWETVSDVLAMLKEGGGD</sequence>
<evidence type="ECO:0000313" key="2">
    <source>
        <dbReference type="EMBL" id="KAF2176427.1"/>
    </source>
</evidence>
<dbReference type="AlphaFoldDB" id="A0A6A6DAC5"/>
<feature type="compositionally biased region" description="Polar residues" evidence="1">
    <location>
        <begin position="65"/>
        <end position="75"/>
    </location>
</feature>
<dbReference type="InterPro" id="IPR029058">
    <property type="entry name" value="AB_hydrolase_fold"/>
</dbReference>
<dbReference type="Proteomes" id="UP000800200">
    <property type="component" value="Unassembled WGS sequence"/>
</dbReference>
<dbReference type="SUPFAM" id="SSF53474">
    <property type="entry name" value="alpha/beta-Hydrolases"/>
    <property type="match status" value="1"/>
</dbReference>
<protein>
    <recommendedName>
        <fullName evidence="4">Alpha/beta-hydrolase</fullName>
    </recommendedName>
</protein>
<organism evidence="2 3">
    <name type="scientific">Zopfia rhizophila CBS 207.26</name>
    <dbReference type="NCBI Taxonomy" id="1314779"/>
    <lineage>
        <taxon>Eukaryota</taxon>
        <taxon>Fungi</taxon>
        <taxon>Dikarya</taxon>
        <taxon>Ascomycota</taxon>
        <taxon>Pezizomycotina</taxon>
        <taxon>Dothideomycetes</taxon>
        <taxon>Dothideomycetes incertae sedis</taxon>
        <taxon>Zopfiaceae</taxon>
        <taxon>Zopfia</taxon>
    </lineage>
</organism>
<keyword evidence="3" id="KW-1185">Reference proteome</keyword>
<gene>
    <name evidence="2" type="ORF">K469DRAFT_742922</name>
</gene>
<feature type="region of interest" description="Disordered" evidence="1">
    <location>
        <begin position="65"/>
        <end position="90"/>
    </location>
</feature>
<accession>A0A6A6DAC5</accession>
<name>A0A6A6DAC5_9PEZI</name>
<proteinExistence type="predicted"/>
<dbReference type="OrthoDB" id="420264at2759"/>
<reference evidence="2" key="1">
    <citation type="journal article" date="2020" name="Stud. Mycol.">
        <title>101 Dothideomycetes genomes: a test case for predicting lifestyles and emergence of pathogens.</title>
        <authorList>
            <person name="Haridas S."/>
            <person name="Albert R."/>
            <person name="Binder M."/>
            <person name="Bloem J."/>
            <person name="Labutti K."/>
            <person name="Salamov A."/>
            <person name="Andreopoulos B."/>
            <person name="Baker S."/>
            <person name="Barry K."/>
            <person name="Bills G."/>
            <person name="Bluhm B."/>
            <person name="Cannon C."/>
            <person name="Castanera R."/>
            <person name="Culley D."/>
            <person name="Daum C."/>
            <person name="Ezra D."/>
            <person name="Gonzalez J."/>
            <person name="Henrissat B."/>
            <person name="Kuo A."/>
            <person name="Liang C."/>
            <person name="Lipzen A."/>
            <person name="Lutzoni F."/>
            <person name="Magnuson J."/>
            <person name="Mondo S."/>
            <person name="Nolan M."/>
            <person name="Ohm R."/>
            <person name="Pangilinan J."/>
            <person name="Park H.-J."/>
            <person name="Ramirez L."/>
            <person name="Alfaro M."/>
            <person name="Sun H."/>
            <person name="Tritt A."/>
            <person name="Yoshinaga Y."/>
            <person name="Zwiers L.-H."/>
            <person name="Turgeon B."/>
            <person name="Goodwin S."/>
            <person name="Spatafora J."/>
            <person name="Crous P."/>
            <person name="Grigoriev I."/>
        </authorList>
    </citation>
    <scope>NUCLEOTIDE SEQUENCE</scope>
    <source>
        <strain evidence="2">CBS 207.26</strain>
    </source>
</reference>
<feature type="compositionally biased region" description="Basic and acidic residues" evidence="1">
    <location>
        <begin position="76"/>
        <end position="90"/>
    </location>
</feature>
<dbReference type="EMBL" id="ML994709">
    <property type="protein sequence ID" value="KAF2176427.1"/>
    <property type="molecule type" value="Genomic_DNA"/>
</dbReference>
<evidence type="ECO:0000256" key="1">
    <source>
        <dbReference type="SAM" id="MobiDB-lite"/>
    </source>
</evidence>
<evidence type="ECO:0008006" key="4">
    <source>
        <dbReference type="Google" id="ProtNLM"/>
    </source>
</evidence>